<dbReference type="AlphaFoldDB" id="A0AAV4S385"/>
<keyword evidence="3" id="KW-1185">Reference proteome</keyword>
<accession>A0AAV4S385</accession>
<feature type="region of interest" description="Disordered" evidence="1">
    <location>
        <begin position="123"/>
        <end position="147"/>
    </location>
</feature>
<protein>
    <submittedName>
        <fullName evidence="2">Uncharacterized protein</fullName>
    </submittedName>
</protein>
<evidence type="ECO:0000313" key="3">
    <source>
        <dbReference type="Proteomes" id="UP001054945"/>
    </source>
</evidence>
<dbReference type="EMBL" id="BPLR01008743">
    <property type="protein sequence ID" value="GIY26877.1"/>
    <property type="molecule type" value="Genomic_DNA"/>
</dbReference>
<name>A0AAV4S385_CAEEX</name>
<comment type="caution">
    <text evidence="2">The sequence shown here is derived from an EMBL/GenBank/DDBJ whole genome shotgun (WGS) entry which is preliminary data.</text>
</comment>
<sequence length="147" mass="16923">MHISRTLITTYANKKIVQKCLLCPLMNVLKYYYNYLDCECFLLWLILVEDTVCSVSIKGIIFVEDTESSGRHDGPRPPSPSPTTRRLELRSLLGEFERIVERLRTKNERALQRSGELHDIKCCNVNGRHHGPSPPSPSLRTRKRELG</sequence>
<dbReference type="Proteomes" id="UP001054945">
    <property type="component" value="Unassembled WGS sequence"/>
</dbReference>
<evidence type="ECO:0000313" key="2">
    <source>
        <dbReference type="EMBL" id="GIY26877.1"/>
    </source>
</evidence>
<evidence type="ECO:0000256" key="1">
    <source>
        <dbReference type="SAM" id="MobiDB-lite"/>
    </source>
</evidence>
<reference evidence="2 3" key="1">
    <citation type="submission" date="2021-06" db="EMBL/GenBank/DDBJ databases">
        <title>Caerostris extrusa draft genome.</title>
        <authorList>
            <person name="Kono N."/>
            <person name="Arakawa K."/>
        </authorList>
    </citation>
    <scope>NUCLEOTIDE SEQUENCE [LARGE SCALE GENOMIC DNA]</scope>
</reference>
<gene>
    <name evidence="2" type="ORF">CEXT_421021</name>
</gene>
<proteinExistence type="predicted"/>
<organism evidence="2 3">
    <name type="scientific">Caerostris extrusa</name>
    <name type="common">Bark spider</name>
    <name type="synonym">Caerostris bankana</name>
    <dbReference type="NCBI Taxonomy" id="172846"/>
    <lineage>
        <taxon>Eukaryota</taxon>
        <taxon>Metazoa</taxon>
        <taxon>Ecdysozoa</taxon>
        <taxon>Arthropoda</taxon>
        <taxon>Chelicerata</taxon>
        <taxon>Arachnida</taxon>
        <taxon>Araneae</taxon>
        <taxon>Araneomorphae</taxon>
        <taxon>Entelegynae</taxon>
        <taxon>Araneoidea</taxon>
        <taxon>Araneidae</taxon>
        <taxon>Caerostris</taxon>
    </lineage>
</organism>